<dbReference type="Pfam" id="PF06271">
    <property type="entry name" value="RDD"/>
    <property type="match status" value="1"/>
</dbReference>
<dbReference type="InterPro" id="IPR051791">
    <property type="entry name" value="Pra-immunoreactive"/>
</dbReference>
<comment type="subcellular location">
    <subcellularLocation>
        <location evidence="1">Cell membrane</location>
        <topology evidence="1">Multi-pass membrane protein</topology>
    </subcellularLocation>
</comment>
<evidence type="ECO:0000256" key="1">
    <source>
        <dbReference type="ARBA" id="ARBA00004651"/>
    </source>
</evidence>
<dbReference type="Proteomes" id="UP000321306">
    <property type="component" value="Unassembled WGS sequence"/>
</dbReference>
<organism evidence="8 9">
    <name type="scientific">Deinococcus cellulosilyticus (strain DSM 18568 / NBRC 106333 / KACC 11606 / 5516J-15)</name>
    <dbReference type="NCBI Taxonomy" id="1223518"/>
    <lineage>
        <taxon>Bacteria</taxon>
        <taxon>Thermotogati</taxon>
        <taxon>Deinococcota</taxon>
        <taxon>Deinococci</taxon>
        <taxon>Deinococcales</taxon>
        <taxon>Deinococcaceae</taxon>
        <taxon>Deinococcus</taxon>
    </lineage>
</organism>
<keyword evidence="2" id="KW-1003">Cell membrane</keyword>
<feature type="transmembrane region" description="Helical" evidence="6">
    <location>
        <begin position="46"/>
        <end position="64"/>
    </location>
</feature>
<evidence type="ECO:0000256" key="4">
    <source>
        <dbReference type="ARBA" id="ARBA00022989"/>
    </source>
</evidence>
<dbReference type="PANTHER" id="PTHR36115:SF6">
    <property type="entry name" value="PROLINE-RICH ANTIGEN HOMOLOG"/>
    <property type="match status" value="1"/>
</dbReference>
<evidence type="ECO:0000256" key="6">
    <source>
        <dbReference type="SAM" id="Phobius"/>
    </source>
</evidence>
<evidence type="ECO:0000259" key="7">
    <source>
        <dbReference type="Pfam" id="PF06271"/>
    </source>
</evidence>
<name>A0A511MX90_DEIC1</name>
<keyword evidence="4 6" id="KW-1133">Transmembrane helix</keyword>
<feature type="transmembrane region" description="Helical" evidence="6">
    <location>
        <begin position="102"/>
        <end position="119"/>
    </location>
</feature>
<dbReference type="RefSeq" id="WP_146882566.1">
    <property type="nucleotide sequence ID" value="NZ_BJXB01000003.1"/>
</dbReference>
<dbReference type="AlphaFoldDB" id="A0A511MX90"/>
<dbReference type="InterPro" id="IPR010432">
    <property type="entry name" value="RDD"/>
</dbReference>
<evidence type="ECO:0000313" key="8">
    <source>
        <dbReference type="EMBL" id="GEM45180.1"/>
    </source>
</evidence>
<feature type="domain" description="RDD" evidence="7">
    <location>
        <begin position="3"/>
        <end position="132"/>
    </location>
</feature>
<protein>
    <recommendedName>
        <fullName evidence="7">RDD domain-containing protein</fullName>
    </recommendedName>
</protein>
<sequence>MYYAPIWKRLLAFVIDSVVMVLMTHALSVVLWWLEYAFLHHLSGMVGFPTVVLPIGFAWLYFALLESSSSGQTLGKRCVNIHVRHITGLRLTFAQASLRWKLRFYLVLGVGAFLIPPLWMNRFRQFLHDAAAESVVLEKRET</sequence>
<reference evidence="8 9" key="1">
    <citation type="submission" date="2019-07" db="EMBL/GenBank/DDBJ databases">
        <title>Whole genome shotgun sequence of Deinococcus cellulosilyticus NBRC 106333.</title>
        <authorList>
            <person name="Hosoyama A."/>
            <person name="Uohara A."/>
            <person name="Ohji S."/>
            <person name="Ichikawa N."/>
        </authorList>
    </citation>
    <scope>NUCLEOTIDE SEQUENCE [LARGE SCALE GENOMIC DNA]</scope>
    <source>
        <strain evidence="8 9">NBRC 106333</strain>
    </source>
</reference>
<evidence type="ECO:0000256" key="5">
    <source>
        <dbReference type="ARBA" id="ARBA00023136"/>
    </source>
</evidence>
<proteinExistence type="predicted"/>
<gene>
    <name evidence="8" type="ORF">DC3_08150</name>
</gene>
<keyword evidence="9" id="KW-1185">Reference proteome</keyword>
<keyword evidence="3 6" id="KW-0812">Transmembrane</keyword>
<evidence type="ECO:0000256" key="2">
    <source>
        <dbReference type="ARBA" id="ARBA00022475"/>
    </source>
</evidence>
<accession>A0A511MX90</accession>
<dbReference type="EMBL" id="BJXB01000003">
    <property type="protein sequence ID" value="GEM45180.1"/>
    <property type="molecule type" value="Genomic_DNA"/>
</dbReference>
<feature type="transmembrane region" description="Helical" evidence="6">
    <location>
        <begin position="12"/>
        <end position="34"/>
    </location>
</feature>
<dbReference type="PANTHER" id="PTHR36115">
    <property type="entry name" value="PROLINE-RICH ANTIGEN HOMOLOG-RELATED"/>
    <property type="match status" value="1"/>
</dbReference>
<evidence type="ECO:0000256" key="3">
    <source>
        <dbReference type="ARBA" id="ARBA00022692"/>
    </source>
</evidence>
<evidence type="ECO:0000313" key="9">
    <source>
        <dbReference type="Proteomes" id="UP000321306"/>
    </source>
</evidence>
<dbReference type="GO" id="GO:0005886">
    <property type="term" value="C:plasma membrane"/>
    <property type="evidence" value="ECO:0007669"/>
    <property type="project" value="UniProtKB-SubCell"/>
</dbReference>
<dbReference type="OrthoDB" id="9793824at2"/>
<keyword evidence="5 6" id="KW-0472">Membrane</keyword>
<comment type="caution">
    <text evidence="8">The sequence shown here is derived from an EMBL/GenBank/DDBJ whole genome shotgun (WGS) entry which is preliminary data.</text>
</comment>